<keyword evidence="3" id="KW-1185">Reference proteome</keyword>
<reference evidence="2" key="1">
    <citation type="submission" date="2019-11" db="EMBL/GenBank/DDBJ databases">
        <title>Leishmania tarentolae CDS.</title>
        <authorList>
            <person name="Goto Y."/>
            <person name="Yamagishi J."/>
        </authorList>
    </citation>
    <scope>NUCLEOTIDE SEQUENCE [LARGE SCALE GENOMIC DNA]</scope>
    <source>
        <strain evidence="2">Parrot Tar II</strain>
    </source>
</reference>
<accession>A0A640KUR7</accession>
<evidence type="ECO:0000313" key="3">
    <source>
        <dbReference type="Proteomes" id="UP000419144"/>
    </source>
</evidence>
<gene>
    <name evidence="2" type="ORF">LtaPh_3128700</name>
</gene>
<evidence type="ECO:0000313" key="2">
    <source>
        <dbReference type="EMBL" id="GET91249.1"/>
    </source>
</evidence>
<evidence type="ECO:0000256" key="1">
    <source>
        <dbReference type="SAM" id="MobiDB-lite"/>
    </source>
</evidence>
<sequence>MAHSLASKRKAFSSLSNDEFHLMPHHHAVSLSPRTRVSLPLCLHCRSFFQRRQECSRMSILPSTEQAKATPTGFPRTSPPSAKLPAQQQFVVEKQGSFDHFLWHTRVLTINTADGHVYLSKAHKVENLDYRCMNRIDSVELWPTRSSENTCKDFNGELCRRTFRIRGLVGVKTEPFFLRWLKRNDKKTKEKEGLGAHVPHAGAAAPQTQSANMDLAGHREAIETPALCPISDYMRFETEVWLIRCMTLHDLHEIADSFRAAIRQTSVLKGYEALKQNLACVE</sequence>
<feature type="region of interest" description="Disordered" evidence="1">
    <location>
        <begin position="60"/>
        <end position="81"/>
    </location>
</feature>
<comment type="caution">
    <text evidence="2">The sequence shown here is derived from an EMBL/GenBank/DDBJ whole genome shotgun (WGS) entry which is preliminary data.</text>
</comment>
<dbReference type="OrthoDB" id="258780at2759"/>
<name>A0A640KUR7_LEITA</name>
<proteinExistence type="predicted"/>
<dbReference type="EMBL" id="BLBS01000047">
    <property type="protein sequence ID" value="GET91249.1"/>
    <property type="molecule type" value="Genomic_DNA"/>
</dbReference>
<dbReference type="VEuPathDB" id="TriTrypDB:LtaPh_3128700"/>
<dbReference type="Proteomes" id="UP000419144">
    <property type="component" value="Unassembled WGS sequence"/>
</dbReference>
<organism evidence="2 3">
    <name type="scientific">Leishmania tarentolae</name>
    <name type="common">Sauroleishmania tarentolae</name>
    <dbReference type="NCBI Taxonomy" id="5689"/>
    <lineage>
        <taxon>Eukaryota</taxon>
        <taxon>Discoba</taxon>
        <taxon>Euglenozoa</taxon>
        <taxon>Kinetoplastea</taxon>
        <taxon>Metakinetoplastina</taxon>
        <taxon>Trypanosomatida</taxon>
        <taxon>Trypanosomatidae</taxon>
        <taxon>Leishmaniinae</taxon>
        <taxon>Leishmania</taxon>
        <taxon>lizard Leishmania</taxon>
    </lineage>
</organism>
<dbReference type="AlphaFoldDB" id="A0A640KUR7"/>
<protein>
    <submittedName>
        <fullName evidence="2">Uncharacterized protein</fullName>
    </submittedName>
</protein>